<sequence>MGSVSHHEQLYEAVKAIHYSAPWVILGYYIIAATVSVCTLQTITAKVKDHKAPRKLIFWVMVLIVATYIGETCVHLSLVLSRYPRHVSPDGNIYLLSSVLVWLILSVTLLDSPYPVWYPFYGSWIIALAVEVTLITVTLSYNDDVRGSERVHLTLKALRISLLALVLGLLFGWRKPVVGRDKHDEESTPLLAQTQSATQNKQDSAANAKYGSTVSTTTDGTSSSEDVDSGSEAQTLKEEQENFQHVEKRLKDVGNWWTYARGFSLGIAIDALSHVPYFEVGLYILYFYLGSYAGIPAVRNWLWLPVEQFAYRRITTAAYNHIMGLSSDFHDRKQSGELYKSIEQGRAVNELLETVLFEVFPTLVDLLVASAYLSYLFGAYMALIVAAMTVFYMWISTYFTAMQSEPRRRQRDLSRKEYQILYDSMGNWRTVSYFNRIPYEQERYSSSVKLHMEAQRSSWMIHYISWGAQSLLLDCGRAVACFLAVYQVASGVQSVGSFVILFSYWNQLIGEFPSQRVSLGAMAEAVEGPLMFFSRTHVQLMKNLIDAEQLLQLFLTKPGVVDRKGAKKLDLAKGNVEYAKVNFTYDGKKQIMKDLSFFAAAGQTIAIIGETGGGKSTILNLLFRFYDVTSGSITIDGQDIRDVTLESLRDSIGVVPQDASLFNDTIMNNIRYSRLDATDDEVFDACKAAAIHNKVMTFTDGYQSKVGERGVRLSGGELQRVAIARALLKNSKIILLDEATSSVDTETEGQIQEALVRLTSGRTTFVVAHRLSTIVNADLIIVIKEGEILEKGTHLELFHARGKYHDLWAKQSFGAPGDAINSDDSMIVNDISSDQNIQGLLEAAKKDPGHHGEVLDPRDSIPAQEDGAAEGVDKEDNPRNALDGLSGEKIWKPDAPDFVPRHLQGITSKGFPASHERNGSAHEDVHGHQAKKGAKHVELSVGAQGAVEQGPCSLPASRPSLVTDQQPEESNLIGQTQKERKRRLHNRRDKSKTEPTTLERSQTDGTLEIEPGSLGQGGSMSNLSRRVSAPSCPPSAPINAENSARGQPRRRPRHWKIKNRAASRMQSTGGSTNSSTDTTQHEIPPAPSTSPAAGVTSANYLATAAPSTEVRFVSGV</sequence>
<feature type="compositionally biased region" description="Polar residues" evidence="9">
    <location>
        <begin position="960"/>
        <end position="976"/>
    </location>
</feature>
<evidence type="ECO:0000256" key="5">
    <source>
        <dbReference type="ARBA" id="ARBA00022840"/>
    </source>
</evidence>
<evidence type="ECO:0000256" key="3">
    <source>
        <dbReference type="ARBA" id="ARBA00022692"/>
    </source>
</evidence>
<proteinExistence type="inferred from homology"/>
<dbReference type="InterPro" id="IPR011527">
    <property type="entry name" value="ABC1_TM_dom"/>
</dbReference>
<feature type="compositionally biased region" description="Basic and acidic residues" evidence="9">
    <location>
        <begin position="914"/>
        <end position="927"/>
    </location>
</feature>
<dbReference type="FunFam" id="3.40.50.300:FF:000287">
    <property type="entry name" value="Multidrug ABC transporter ATP-binding protein"/>
    <property type="match status" value="1"/>
</dbReference>
<protein>
    <submittedName>
        <fullName evidence="13">p-loop containing nucleoside triphosphate hydrolase</fullName>
    </submittedName>
</protein>
<dbReference type="PANTHER" id="PTHR24221">
    <property type="entry name" value="ATP-BINDING CASSETTE SUB-FAMILY B"/>
    <property type="match status" value="1"/>
</dbReference>
<evidence type="ECO:0000259" key="11">
    <source>
        <dbReference type="PROSITE" id="PS50893"/>
    </source>
</evidence>
<feature type="transmembrane region" description="Helical" evidence="10">
    <location>
        <begin position="379"/>
        <end position="401"/>
    </location>
</feature>
<feature type="compositionally biased region" description="Basic and acidic residues" evidence="9">
    <location>
        <begin position="846"/>
        <end position="859"/>
    </location>
</feature>
<keyword evidence="4" id="KW-0547">Nucleotide-binding</keyword>
<evidence type="ECO:0000256" key="10">
    <source>
        <dbReference type="SAM" id="Phobius"/>
    </source>
</evidence>
<keyword evidence="14" id="KW-1185">Reference proteome</keyword>
<evidence type="ECO:0000313" key="14">
    <source>
        <dbReference type="Proteomes" id="UP000192927"/>
    </source>
</evidence>
<dbReference type="Gene3D" id="3.40.50.300">
    <property type="entry name" value="P-loop containing nucleotide triphosphate hydrolases"/>
    <property type="match status" value="1"/>
</dbReference>
<evidence type="ECO:0000256" key="6">
    <source>
        <dbReference type="ARBA" id="ARBA00022989"/>
    </source>
</evidence>
<evidence type="ECO:0000256" key="4">
    <source>
        <dbReference type="ARBA" id="ARBA00022741"/>
    </source>
</evidence>
<dbReference type="CDD" id="cd18583">
    <property type="entry name" value="ABC_6TM_HMT1"/>
    <property type="match status" value="1"/>
</dbReference>
<dbReference type="GO" id="GO:0016887">
    <property type="term" value="F:ATP hydrolysis activity"/>
    <property type="evidence" value="ECO:0007669"/>
    <property type="project" value="InterPro"/>
</dbReference>
<feature type="compositionally biased region" description="Polar residues" evidence="9">
    <location>
        <begin position="994"/>
        <end position="1005"/>
    </location>
</feature>
<keyword evidence="5" id="KW-0067">ATP-binding</keyword>
<dbReference type="AlphaFoldDB" id="A0A1W5CVF7"/>
<dbReference type="InterPro" id="IPR039421">
    <property type="entry name" value="Type_1_exporter"/>
</dbReference>
<feature type="domain" description="ABC transmembrane type-1" evidence="12">
    <location>
        <begin position="265"/>
        <end position="504"/>
    </location>
</feature>
<feature type="compositionally biased region" description="Basic residues" evidence="9">
    <location>
        <begin position="1047"/>
        <end position="1061"/>
    </location>
</feature>
<dbReference type="Proteomes" id="UP000192927">
    <property type="component" value="Unassembled WGS sequence"/>
</dbReference>
<feature type="compositionally biased region" description="Low complexity" evidence="9">
    <location>
        <begin position="211"/>
        <end position="224"/>
    </location>
</feature>
<keyword evidence="2" id="KW-0813">Transport</keyword>
<dbReference type="GO" id="GO:0005524">
    <property type="term" value="F:ATP binding"/>
    <property type="evidence" value="ECO:0007669"/>
    <property type="project" value="UniProtKB-KW"/>
</dbReference>
<dbReference type="PANTHER" id="PTHR24221:SF651">
    <property type="entry name" value="HEAVY METAL TOLERANCE PROTEIN"/>
    <property type="match status" value="1"/>
</dbReference>
<dbReference type="PROSITE" id="PS50893">
    <property type="entry name" value="ABC_TRANSPORTER_2"/>
    <property type="match status" value="1"/>
</dbReference>
<dbReference type="SUPFAM" id="SSF90123">
    <property type="entry name" value="ABC transporter transmembrane region"/>
    <property type="match status" value="1"/>
</dbReference>
<keyword evidence="7 10" id="KW-0472">Membrane</keyword>
<reference evidence="14" key="1">
    <citation type="submission" date="2017-03" db="EMBL/GenBank/DDBJ databases">
        <authorList>
            <person name="Sharma R."/>
            <person name="Thines M."/>
        </authorList>
    </citation>
    <scope>NUCLEOTIDE SEQUENCE [LARGE SCALE GENOMIC DNA]</scope>
</reference>
<dbReference type="Gene3D" id="1.20.1560.10">
    <property type="entry name" value="ABC transporter type 1, transmembrane domain"/>
    <property type="match status" value="1"/>
</dbReference>
<accession>A0A1W5CVF7</accession>
<evidence type="ECO:0000256" key="1">
    <source>
        <dbReference type="ARBA" id="ARBA00004141"/>
    </source>
</evidence>
<feature type="transmembrane region" description="Helical" evidence="10">
    <location>
        <begin position="283"/>
        <end position="304"/>
    </location>
</feature>
<feature type="region of interest" description="Disordered" evidence="9">
    <location>
        <begin position="184"/>
        <end position="241"/>
    </location>
</feature>
<feature type="transmembrane region" description="Helical" evidence="10">
    <location>
        <begin position="92"/>
        <end position="110"/>
    </location>
</feature>
<dbReference type="GO" id="GO:0140359">
    <property type="term" value="F:ABC-type transporter activity"/>
    <property type="evidence" value="ECO:0007669"/>
    <property type="project" value="InterPro"/>
</dbReference>
<dbReference type="InterPro" id="IPR027417">
    <property type="entry name" value="P-loop_NTPase"/>
</dbReference>
<dbReference type="InterPro" id="IPR003593">
    <property type="entry name" value="AAA+_ATPase"/>
</dbReference>
<keyword evidence="13" id="KW-0378">Hydrolase</keyword>
<feature type="transmembrane region" description="Helical" evidence="10">
    <location>
        <begin position="56"/>
        <end position="80"/>
    </location>
</feature>
<dbReference type="SMART" id="SM00382">
    <property type="entry name" value="AAA"/>
    <property type="match status" value="1"/>
</dbReference>
<dbReference type="InterPro" id="IPR003439">
    <property type="entry name" value="ABC_transporter-like_ATP-bd"/>
</dbReference>
<comment type="similarity">
    <text evidence="8">Belongs to the ABC transporter superfamily. ABCB family. Heavy Metal importer (TC 3.A.1.210) subfamily.</text>
</comment>
<feature type="transmembrane region" description="Helical" evidence="10">
    <location>
        <begin position="20"/>
        <end position="44"/>
    </location>
</feature>
<feature type="region of interest" description="Disordered" evidence="9">
    <location>
        <begin position="846"/>
        <end position="936"/>
    </location>
</feature>
<dbReference type="EMBL" id="FWEW01000431">
    <property type="protein sequence ID" value="SLM34864.1"/>
    <property type="molecule type" value="Genomic_DNA"/>
</dbReference>
<feature type="transmembrane region" description="Helical" evidence="10">
    <location>
        <begin position="117"/>
        <end position="141"/>
    </location>
</feature>
<feature type="domain" description="ABC transporter" evidence="11">
    <location>
        <begin position="576"/>
        <end position="810"/>
    </location>
</feature>
<dbReference type="PROSITE" id="PS00211">
    <property type="entry name" value="ABC_TRANSPORTER_1"/>
    <property type="match status" value="1"/>
</dbReference>
<comment type="subcellular location">
    <subcellularLocation>
        <location evidence="1">Membrane</location>
        <topology evidence="1">Multi-pass membrane protein</topology>
    </subcellularLocation>
</comment>
<keyword evidence="3 10" id="KW-0812">Transmembrane</keyword>
<keyword evidence="6 10" id="KW-1133">Transmembrane helix</keyword>
<dbReference type="Pfam" id="PF00005">
    <property type="entry name" value="ABC_tran"/>
    <property type="match status" value="1"/>
</dbReference>
<organism evidence="13 14">
    <name type="scientific">Lasallia pustulata</name>
    <dbReference type="NCBI Taxonomy" id="136370"/>
    <lineage>
        <taxon>Eukaryota</taxon>
        <taxon>Fungi</taxon>
        <taxon>Dikarya</taxon>
        <taxon>Ascomycota</taxon>
        <taxon>Pezizomycotina</taxon>
        <taxon>Lecanoromycetes</taxon>
        <taxon>OSLEUM clade</taxon>
        <taxon>Umbilicariomycetidae</taxon>
        <taxon>Umbilicariales</taxon>
        <taxon>Umbilicariaceae</taxon>
        <taxon>Lasallia</taxon>
    </lineage>
</organism>
<evidence type="ECO:0000313" key="13">
    <source>
        <dbReference type="EMBL" id="SLM34864.1"/>
    </source>
</evidence>
<dbReference type="PROSITE" id="PS50929">
    <property type="entry name" value="ABC_TM1F"/>
    <property type="match status" value="1"/>
</dbReference>
<feature type="compositionally biased region" description="Polar residues" evidence="9">
    <location>
        <begin position="190"/>
        <end position="205"/>
    </location>
</feature>
<evidence type="ECO:0000256" key="9">
    <source>
        <dbReference type="SAM" id="MobiDB-lite"/>
    </source>
</evidence>
<dbReference type="InterPro" id="IPR017871">
    <property type="entry name" value="ABC_transporter-like_CS"/>
</dbReference>
<evidence type="ECO:0000256" key="8">
    <source>
        <dbReference type="ARBA" id="ARBA00024363"/>
    </source>
</evidence>
<feature type="compositionally biased region" description="Basic residues" evidence="9">
    <location>
        <begin position="979"/>
        <end position="990"/>
    </location>
</feature>
<dbReference type="GO" id="GO:0005774">
    <property type="term" value="C:vacuolar membrane"/>
    <property type="evidence" value="ECO:0007669"/>
    <property type="project" value="TreeGrafter"/>
</dbReference>
<feature type="transmembrane region" description="Helical" evidence="10">
    <location>
        <begin position="153"/>
        <end position="173"/>
    </location>
</feature>
<evidence type="ECO:0000256" key="7">
    <source>
        <dbReference type="ARBA" id="ARBA00023136"/>
    </source>
</evidence>
<dbReference type="SUPFAM" id="SSF52540">
    <property type="entry name" value="P-loop containing nucleoside triphosphate hydrolases"/>
    <property type="match status" value="1"/>
</dbReference>
<evidence type="ECO:0000256" key="2">
    <source>
        <dbReference type="ARBA" id="ARBA00022448"/>
    </source>
</evidence>
<feature type="region of interest" description="Disordered" evidence="9">
    <location>
        <begin position="948"/>
        <end position="1094"/>
    </location>
</feature>
<evidence type="ECO:0000259" key="12">
    <source>
        <dbReference type="PROSITE" id="PS50929"/>
    </source>
</evidence>
<name>A0A1W5CVF7_9LECA</name>
<dbReference type="Pfam" id="PF00664">
    <property type="entry name" value="ABC_membrane"/>
    <property type="match status" value="1"/>
</dbReference>
<dbReference type="InterPro" id="IPR036640">
    <property type="entry name" value="ABC1_TM_sf"/>
</dbReference>
<feature type="compositionally biased region" description="Low complexity" evidence="9">
    <location>
        <begin position="1067"/>
        <end position="1078"/>
    </location>
</feature>